<dbReference type="PROSITE" id="PS52019">
    <property type="entry name" value="PKS_MFAS_DH"/>
    <property type="match status" value="3"/>
</dbReference>
<feature type="region of interest" description="N-terminal hotdog fold" evidence="14">
    <location>
        <begin position="2509"/>
        <end position="2631"/>
    </location>
</feature>
<feature type="region of interest" description="N-terminal hotdog fold" evidence="14">
    <location>
        <begin position="5562"/>
        <end position="5683"/>
    </location>
</feature>
<dbReference type="InterPro" id="IPR057326">
    <property type="entry name" value="KR_dom"/>
</dbReference>
<dbReference type="SUPFAM" id="SSF52151">
    <property type="entry name" value="FabD/lysophospholipase-like"/>
    <property type="match status" value="4"/>
</dbReference>
<evidence type="ECO:0000256" key="9">
    <source>
        <dbReference type="ARBA" id="ARBA00052442"/>
    </source>
</evidence>
<dbReference type="Pfam" id="PF21089">
    <property type="entry name" value="PKS_DH_N"/>
    <property type="match status" value="3"/>
</dbReference>
<comment type="cofactor">
    <cofactor evidence="1">
        <name>pantetheine 4'-phosphate</name>
        <dbReference type="ChEBI" id="CHEBI:47942"/>
    </cofactor>
</comment>
<feature type="domain" description="Ketosynthase family 3 (KS3)" evidence="16">
    <location>
        <begin position="33"/>
        <end position="457"/>
    </location>
</feature>
<dbReference type="Gene3D" id="3.10.129.110">
    <property type="entry name" value="Polyketide synthase dehydratase"/>
    <property type="match status" value="3"/>
</dbReference>
<keyword evidence="5" id="KW-0677">Repeat</keyword>
<dbReference type="Proteomes" id="UP000584374">
    <property type="component" value="Unassembled WGS sequence"/>
</dbReference>
<dbReference type="InterPro" id="IPR014043">
    <property type="entry name" value="Acyl_transferase_dom"/>
</dbReference>
<dbReference type="InterPro" id="IPR055123">
    <property type="entry name" value="SpnB-like_Rossmann"/>
</dbReference>
<evidence type="ECO:0000256" key="4">
    <source>
        <dbReference type="ARBA" id="ARBA00022679"/>
    </source>
</evidence>
<dbReference type="SMART" id="SM00827">
    <property type="entry name" value="PKS_AT"/>
    <property type="match status" value="4"/>
</dbReference>
<dbReference type="InterPro" id="IPR036736">
    <property type="entry name" value="ACP-like_sf"/>
</dbReference>
<dbReference type="InterPro" id="IPR013154">
    <property type="entry name" value="ADH-like_N"/>
</dbReference>
<evidence type="ECO:0000256" key="3">
    <source>
        <dbReference type="ARBA" id="ARBA00022553"/>
    </source>
</evidence>
<feature type="domain" description="Carrier" evidence="15">
    <location>
        <begin position="4606"/>
        <end position="4681"/>
    </location>
</feature>
<dbReference type="InterPro" id="IPR006162">
    <property type="entry name" value="Ppantetheine_attach_site"/>
</dbReference>
<evidence type="ECO:0000313" key="19">
    <source>
        <dbReference type="Proteomes" id="UP000584374"/>
    </source>
</evidence>
<dbReference type="FunFam" id="1.10.1200.10:FF:000007">
    <property type="entry name" value="Probable polyketide synthase pks17"/>
    <property type="match status" value="4"/>
</dbReference>
<dbReference type="Pfam" id="PF00698">
    <property type="entry name" value="Acyl_transf_1"/>
    <property type="match status" value="4"/>
</dbReference>
<dbReference type="FunFam" id="3.40.47.10:FF:000019">
    <property type="entry name" value="Polyketide synthase type I"/>
    <property type="match status" value="4"/>
</dbReference>
<feature type="domain" description="Ketosynthase family 3 (KS3)" evidence="16">
    <location>
        <begin position="4701"/>
        <end position="5125"/>
    </location>
</feature>
<evidence type="ECO:0000313" key="18">
    <source>
        <dbReference type="EMBL" id="MBB5157307.1"/>
    </source>
</evidence>
<dbReference type="CDD" id="cd05195">
    <property type="entry name" value="enoyl_red"/>
    <property type="match status" value="1"/>
</dbReference>
<evidence type="ECO:0000256" key="14">
    <source>
        <dbReference type="PROSITE-ProRule" id="PRU01363"/>
    </source>
</evidence>
<dbReference type="Pfam" id="PF08659">
    <property type="entry name" value="KR"/>
    <property type="match status" value="4"/>
</dbReference>
<dbReference type="Gene3D" id="3.90.180.10">
    <property type="entry name" value="Medium-chain alcohol dehydrogenases, catalytic domain"/>
    <property type="match status" value="1"/>
</dbReference>
<dbReference type="SUPFAM" id="SSF53901">
    <property type="entry name" value="Thiolase-like"/>
    <property type="match status" value="4"/>
</dbReference>
<dbReference type="SUPFAM" id="SSF51735">
    <property type="entry name" value="NAD(P)-binding Rossmann-fold domains"/>
    <property type="match status" value="9"/>
</dbReference>
<dbReference type="Pfam" id="PF08990">
    <property type="entry name" value="Docking"/>
    <property type="match status" value="1"/>
</dbReference>
<dbReference type="Gene3D" id="3.40.47.10">
    <property type="match status" value="4"/>
</dbReference>
<feature type="active site" description="Proton acceptor; for dehydratase activity" evidence="14">
    <location>
        <position position="2541"/>
    </location>
</feature>
<feature type="domain" description="PKS/mFAS DH" evidence="17">
    <location>
        <begin position="5562"/>
        <end position="5833"/>
    </location>
</feature>
<accession>A0A840QBJ0</accession>
<feature type="domain" description="Carrier" evidence="15">
    <location>
        <begin position="3185"/>
        <end position="3260"/>
    </location>
</feature>
<dbReference type="InterPro" id="IPR020806">
    <property type="entry name" value="PKS_PP-bd"/>
</dbReference>
<dbReference type="SMART" id="SM00826">
    <property type="entry name" value="PKS_DH"/>
    <property type="match status" value="3"/>
</dbReference>
<dbReference type="InterPro" id="IPR020841">
    <property type="entry name" value="PKS_Beta-ketoAc_synthase_dom"/>
</dbReference>
<evidence type="ECO:0000256" key="8">
    <source>
        <dbReference type="ARBA" id="ARBA00023315"/>
    </source>
</evidence>
<dbReference type="SMART" id="SM00823">
    <property type="entry name" value="PKS_PP"/>
    <property type="match status" value="4"/>
</dbReference>
<dbReference type="InterPro" id="IPR050091">
    <property type="entry name" value="PKS_NRPS_Biosynth_Enz"/>
</dbReference>
<dbReference type="InterPro" id="IPR049552">
    <property type="entry name" value="PKS_DH_N"/>
</dbReference>
<evidence type="ECO:0000259" key="16">
    <source>
        <dbReference type="PROSITE" id="PS52004"/>
    </source>
</evidence>
<dbReference type="InterPro" id="IPR032821">
    <property type="entry name" value="PKS_assoc"/>
</dbReference>
<dbReference type="InterPro" id="IPR018201">
    <property type="entry name" value="Ketoacyl_synth_AS"/>
</dbReference>
<comment type="catalytic activity">
    <reaction evidence="9">
        <text>6 (S)-methylmalonyl-CoA + propanoyl-CoA + 6 NADPH + 12 H(+) = 6-deoxyerythronolide B + 6 CO2 + 6 NADP(+) + 7 CoA + H2O</text>
        <dbReference type="Rhea" id="RHEA:23068"/>
        <dbReference type="ChEBI" id="CHEBI:15377"/>
        <dbReference type="ChEBI" id="CHEBI:15378"/>
        <dbReference type="ChEBI" id="CHEBI:16089"/>
        <dbReference type="ChEBI" id="CHEBI:16526"/>
        <dbReference type="ChEBI" id="CHEBI:57287"/>
        <dbReference type="ChEBI" id="CHEBI:57327"/>
        <dbReference type="ChEBI" id="CHEBI:57392"/>
        <dbReference type="ChEBI" id="CHEBI:57783"/>
        <dbReference type="ChEBI" id="CHEBI:58349"/>
        <dbReference type="EC" id="2.3.1.94"/>
    </reaction>
</comment>
<dbReference type="Pfam" id="PF22953">
    <property type="entry name" value="SpnB_Rossmann"/>
    <property type="match status" value="3"/>
</dbReference>
<dbReference type="Pfam" id="PF00109">
    <property type="entry name" value="ketoacyl-synt"/>
    <property type="match status" value="4"/>
</dbReference>
<dbReference type="FunFam" id="3.40.366.10:FF:000002">
    <property type="entry name" value="Probable polyketide synthase 2"/>
    <property type="match status" value="1"/>
</dbReference>
<evidence type="ECO:0000256" key="6">
    <source>
        <dbReference type="ARBA" id="ARBA00023194"/>
    </source>
</evidence>
<keyword evidence="19" id="KW-1185">Reference proteome</keyword>
<keyword evidence="8" id="KW-0012">Acyltransferase</keyword>
<dbReference type="PROSITE" id="PS00606">
    <property type="entry name" value="KS3_1"/>
    <property type="match status" value="4"/>
</dbReference>
<evidence type="ECO:0000256" key="11">
    <source>
        <dbReference type="ARBA" id="ARBA00060622"/>
    </source>
</evidence>
<feature type="domain" description="Carrier" evidence="15">
    <location>
        <begin position="6575"/>
        <end position="6650"/>
    </location>
</feature>
<keyword evidence="7" id="KW-0511">Multifunctional enzyme</keyword>
<dbReference type="PROSITE" id="PS00012">
    <property type="entry name" value="PHOSPHOPANTETHEINE"/>
    <property type="match status" value="3"/>
</dbReference>
<feature type="region of interest" description="N-terminal hotdog fold" evidence="14">
    <location>
        <begin position="889"/>
        <end position="1009"/>
    </location>
</feature>
<dbReference type="InterPro" id="IPR014030">
    <property type="entry name" value="Ketoacyl_synth_N"/>
</dbReference>
<feature type="active site" description="Proton donor; for dehydratase activity" evidence="14">
    <location>
        <position position="2704"/>
    </location>
</feature>
<feature type="domain" description="Ketosynthase family 3 (KS3)" evidence="16">
    <location>
        <begin position="1638"/>
        <end position="2058"/>
    </location>
</feature>
<organism evidence="18 19">
    <name type="scientific">Saccharopolyspora phatthalungensis</name>
    <dbReference type="NCBI Taxonomy" id="664693"/>
    <lineage>
        <taxon>Bacteria</taxon>
        <taxon>Bacillati</taxon>
        <taxon>Actinomycetota</taxon>
        <taxon>Actinomycetes</taxon>
        <taxon>Pseudonocardiales</taxon>
        <taxon>Pseudonocardiaceae</taxon>
        <taxon>Saccharopolyspora</taxon>
    </lineage>
</organism>
<dbReference type="PROSITE" id="PS50075">
    <property type="entry name" value="CARRIER"/>
    <property type="match status" value="4"/>
</dbReference>
<dbReference type="InterPro" id="IPR013968">
    <property type="entry name" value="PKS_KR"/>
</dbReference>
<dbReference type="CDD" id="cd00833">
    <property type="entry name" value="PKS"/>
    <property type="match status" value="4"/>
</dbReference>
<keyword evidence="3" id="KW-0597">Phosphoprotein</keyword>
<feature type="region of interest" description="C-terminal hotdog fold" evidence="14">
    <location>
        <begin position="1020"/>
        <end position="1156"/>
    </location>
</feature>
<feature type="active site" description="Proton acceptor; for dehydratase activity" evidence="14">
    <location>
        <position position="921"/>
    </location>
</feature>
<evidence type="ECO:0000259" key="15">
    <source>
        <dbReference type="PROSITE" id="PS50075"/>
    </source>
</evidence>
<evidence type="ECO:0000256" key="5">
    <source>
        <dbReference type="ARBA" id="ARBA00022737"/>
    </source>
</evidence>
<feature type="domain" description="Ketosynthase family 3 (KS3)" evidence="16">
    <location>
        <begin position="3277"/>
        <end position="3700"/>
    </location>
</feature>
<comment type="caution">
    <text evidence="18">The sequence shown here is derived from an EMBL/GenBank/DDBJ whole genome shotgun (WGS) entry which is preliminary data.</text>
</comment>
<dbReference type="InterPro" id="IPR009081">
    <property type="entry name" value="PP-bd_ACP"/>
</dbReference>
<dbReference type="Pfam" id="PF13602">
    <property type="entry name" value="ADH_zinc_N_2"/>
    <property type="match status" value="1"/>
</dbReference>
<feature type="domain" description="PKS/mFAS DH" evidence="17">
    <location>
        <begin position="2509"/>
        <end position="2794"/>
    </location>
</feature>
<comment type="function">
    <text evidence="10">Involved in the biosynthesis of antibiotic erythromycin via the biosynthesis of its aglycone precursor, 6-deoxyerythronolide B (6-dEB).</text>
</comment>
<feature type="region of interest" description="C-terminal hotdog fold" evidence="14">
    <location>
        <begin position="2643"/>
        <end position="2794"/>
    </location>
</feature>
<evidence type="ECO:0000256" key="7">
    <source>
        <dbReference type="ARBA" id="ARBA00023268"/>
    </source>
</evidence>
<dbReference type="Gene3D" id="3.40.366.10">
    <property type="entry name" value="Malonyl-Coenzyme A Acyl Carrier Protein, domain 2"/>
    <property type="match status" value="4"/>
</dbReference>
<dbReference type="Gene3D" id="3.30.70.3290">
    <property type="match status" value="4"/>
</dbReference>
<dbReference type="GO" id="GO:0006633">
    <property type="term" value="P:fatty acid biosynthetic process"/>
    <property type="evidence" value="ECO:0007669"/>
    <property type="project" value="InterPro"/>
</dbReference>
<dbReference type="GO" id="GO:0016491">
    <property type="term" value="F:oxidoreductase activity"/>
    <property type="evidence" value="ECO:0007669"/>
    <property type="project" value="InterPro"/>
</dbReference>
<name>A0A840QBJ0_9PSEU</name>
<evidence type="ECO:0000256" key="12">
    <source>
        <dbReference type="ARBA" id="ARBA00063272"/>
    </source>
</evidence>
<feature type="active site" description="Proton donor; for dehydratase activity" evidence="14">
    <location>
        <position position="1079"/>
    </location>
</feature>
<dbReference type="GO" id="GO:0033068">
    <property type="term" value="P:macrolide biosynthetic process"/>
    <property type="evidence" value="ECO:0007669"/>
    <property type="project" value="UniProtKB-ARBA"/>
</dbReference>
<feature type="domain" description="PKS/mFAS DH" evidence="17">
    <location>
        <begin position="889"/>
        <end position="1156"/>
    </location>
</feature>
<feature type="region of interest" description="C-terminal hotdog fold" evidence="14">
    <location>
        <begin position="5695"/>
        <end position="5833"/>
    </location>
</feature>
<feature type="active site" description="Proton donor; for dehydratase activity" evidence="14">
    <location>
        <position position="5754"/>
    </location>
</feature>
<feature type="domain" description="Carrier" evidence="15">
    <location>
        <begin position="1546"/>
        <end position="1621"/>
    </location>
</feature>
<dbReference type="InterPro" id="IPR036291">
    <property type="entry name" value="NAD(P)-bd_dom_sf"/>
</dbReference>
<dbReference type="Pfam" id="PF08240">
    <property type="entry name" value="ADH_N"/>
    <property type="match status" value="1"/>
</dbReference>
<dbReference type="Gene3D" id="3.40.50.720">
    <property type="entry name" value="NAD(P)-binding Rossmann-like Domain"/>
    <property type="match status" value="6"/>
</dbReference>
<comment type="subunit">
    <text evidence="12">Homodimer. Erythronolide synthase is composed of EryAI, EryAII and EryAIII multimodular (2 modules) polypeptides each coding for a functional synthase subunit which participates in 2 of the six FAS-like elongation steps required for formation of the polyketide. Module 1, 2, 3, 4, 5, and 6 participating in biosynthesis steps 1, 2, 3, 4, 5, and 6, respectively.</text>
</comment>
<keyword evidence="6" id="KW-0045">Antibiotic biosynthesis</keyword>
<dbReference type="InterPro" id="IPR020807">
    <property type="entry name" value="PKS_DH"/>
</dbReference>
<gene>
    <name evidence="18" type="ORF">BJ970_004841</name>
</gene>
<dbReference type="SMART" id="SM01294">
    <property type="entry name" value="PKS_PP_betabranch"/>
    <property type="match status" value="4"/>
</dbReference>
<dbReference type="InterPro" id="IPR014031">
    <property type="entry name" value="Ketoacyl_synth_C"/>
</dbReference>
<reference evidence="18 19" key="1">
    <citation type="submission" date="2020-08" db="EMBL/GenBank/DDBJ databases">
        <title>Sequencing the genomes of 1000 actinobacteria strains.</title>
        <authorList>
            <person name="Klenk H.-P."/>
        </authorList>
    </citation>
    <scope>NUCLEOTIDE SEQUENCE [LARGE SCALE GENOMIC DNA]</scope>
    <source>
        <strain evidence="18 19">DSM 45584</strain>
    </source>
</reference>
<dbReference type="CDD" id="cd08952">
    <property type="entry name" value="KR_1_SDR_x"/>
    <property type="match status" value="1"/>
</dbReference>
<dbReference type="InterPro" id="IPR016039">
    <property type="entry name" value="Thiolase-like"/>
</dbReference>
<dbReference type="InterPro" id="IPR001227">
    <property type="entry name" value="Ac_transferase_dom_sf"/>
</dbReference>
<evidence type="ECO:0000256" key="10">
    <source>
        <dbReference type="ARBA" id="ARBA00060158"/>
    </source>
</evidence>
<dbReference type="Pfam" id="PF02801">
    <property type="entry name" value="Ketoacyl-synt_C"/>
    <property type="match status" value="4"/>
</dbReference>
<dbReference type="InterPro" id="IPR016035">
    <property type="entry name" value="Acyl_Trfase/lysoPLipase"/>
</dbReference>
<dbReference type="InterPro" id="IPR042104">
    <property type="entry name" value="PKS_dehydratase_sf"/>
</dbReference>
<dbReference type="InterPro" id="IPR049900">
    <property type="entry name" value="PKS_mFAS_DH"/>
</dbReference>
<dbReference type="Pfam" id="PF14765">
    <property type="entry name" value="PS-DH"/>
    <property type="match status" value="3"/>
</dbReference>
<dbReference type="GO" id="GO:0004312">
    <property type="term" value="F:fatty acid synthase activity"/>
    <property type="evidence" value="ECO:0007669"/>
    <property type="project" value="TreeGrafter"/>
</dbReference>
<dbReference type="InterPro" id="IPR049551">
    <property type="entry name" value="PKS_DH_C"/>
</dbReference>
<protein>
    <recommendedName>
        <fullName evidence="13">6-deoxyerythronolide-B synthase</fullName>
        <ecNumber evidence="13">2.3.1.94</ecNumber>
    </recommendedName>
</protein>
<evidence type="ECO:0000256" key="1">
    <source>
        <dbReference type="ARBA" id="ARBA00001957"/>
    </source>
</evidence>
<feature type="active site" description="Proton acceptor; for dehydratase activity" evidence="14">
    <location>
        <position position="5594"/>
    </location>
</feature>
<dbReference type="InterPro" id="IPR020843">
    <property type="entry name" value="ER"/>
</dbReference>
<dbReference type="Pfam" id="PF00550">
    <property type="entry name" value="PP-binding"/>
    <property type="match status" value="4"/>
</dbReference>
<comment type="pathway">
    <text evidence="11">Antibiotic biosynthesis; erythromycin biosynthesis.</text>
</comment>
<evidence type="ECO:0000259" key="17">
    <source>
        <dbReference type="PROSITE" id="PS52019"/>
    </source>
</evidence>
<keyword evidence="4 18" id="KW-0808">Transferase</keyword>
<dbReference type="InterPro" id="IPR015083">
    <property type="entry name" value="NorB/c/GfsB-D-like_docking"/>
</dbReference>
<dbReference type="GO" id="GO:0004315">
    <property type="term" value="F:3-oxoacyl-[acyl-carrier-protein] synthase activity"/>
    <property type="evidence" value="ECO:0007669"/>
    <property type="project" value="InterPro"/>
</dbReference>
<dbReference type="InterPro" id="IPR016036">
    <property type="entry name" value="Malonyl_transacylase_ACP-bd"/>
</dbReference>
<evidence type="ECO:0000256" key="2">
    <source>
        <dbReference type="ARBA" id="ARBA00022450"/>
    </source>
</evidence>
<dbReference type="PANTHER" id="PTHR43775:SF51">
    <property type="entry name" value="INACTIVE PHENOLPHTHIOCEROL SYNTHESIS POLYKETIDE SYNTHASE TYPE I PKS1-RELATED"/>
    <property type="match status" value="1"/>
</dbReference>
<dbReference type="SUPFAM" id="SSF55048">
    <property type="entry name" value="Probable ACP-binding domain of malonyl-CoA ACP transacylase"/>
    <property type="match status" value="4"/>
</dbReference>
<dbReference type="Pfam" id="PF16197">
    <property type="entry name" value="KAsynt_C_assoc"/>
    <property type="match status" value="4"/>
</dbReference>
<evidence type="ECO:0000256" key="13">
    <source>
        <dbReference type="ARBA" id="ARBA00066981"/>
    </source>
</evidence>
<dbReference type="PANTHER" id="PTHR43775">
    <property type="entry name" value="FATTY ACID SYNTHASE"/>
    <property type="match status" value="1"/>
</dbReference>
<dbReference type="CDD" id="cd08956">
    <property type="entry name" value="KR_3_FAS_SDR_x"/>
    <property type="match status" value="3"/>
</dbReference>
<proteinExistence type="predicted"/>
<sequence>MATEQELFDYLKKATADLTQARRRVRELESAGREPIAVVAMACRYPGGARTPEQLWDLVAAGGDAIAPFPDDRGWDLDDLYDPDPDKPGKAYAREGGFVADVAGFDAEFFGISPREALAMDPQQRVLLEVAWEVLERGGFDAAALRGSRTGVFTGISHQDYAVGMPPSSEVSEGHLMTGNAISVVSGRVAYSFGFEGPAVTVDTACSSSLVAIHLAAQALRNGECTLALAGGVTIMASPTAFTRFSRERGLAPDGRCKAYSADADGTGFSDGVGILVLERLSDARLNGHQILGVIKGSAVNQDGASNGLTAPNGPSQQRVIRQALANAGLSTSDVDVVEGHGTGTALGDPIETQAIIATYGQDRDRPLWLGSLKSNIGHTQAAAGVGGVIKMVQAMRHGTMPKTLHADKPSPKVDWAAGEVSLLTEALPWESGDRPRRAGVSSFGISGTNAHVIVEQAPEVEDQPTSTGAGTVPWVLSARSEEALRAQAAQLINLVDTNAGDVAYSLATSRSALECRATVVADGREGLLAGLAALADGRVAVGVAQEEPCLGFVFSGQGSQRVGMGGVLAARFPVFAGVFDEVLGHFDPEVRAALGDERVDDTGFAQPALFAFEVALFRLVESWGVRPEVVAGHSVGEVAAAHVAGVLSLADAAVLVAARGRLMSVLPVGGAMLAVEAGEADVLPLLSDRVGVAAVNAVGSTVVSGVVEAVEEIGEYFRVRGVGVKRLRVSHAFHSSLMEPMLAGFESAIGGLCFNRPVVPFVSMVTGGLVSGEVASVGYWVRHVRESVRFADGVRALGEFGVTALVEVGPDSVLTPMIGELVTVPLVRRGDESSVVAALGALWAHGVNPDWTAVLGRARRVDLPTYPFQRKRFWLDPVTPQSLLPKEHPLVDSVVELVDGDGYVFTASLSTRTHPWLADHMIQGTVLLPGTAFVELALYAADRAGCDRVDELTLVSAAALTGTVQLQVTVGKADTDGRRQLSVHTRLSDDGPWTTNATGILASRATTAPDLGEWPPSEAEELPMDGLYDRLGAMGYHYGPLFQGLTAAWSRGDEVFAEVSLPAGQDGTAFGLHPALLDAALHAPALRTVGEAGGQLLPFSWGGVTLHATGASALRVCVRPVGSDAVSVRVYDHEGLPVASIDELVSRPMTAPVTTAGFLYEIDWVEIPTLAETSADFVVATLDLPTPGETAHAALRLVRDWTDARPLVIVVQDDLAGSAAWGLVRSAQSEQPGRFVLLDAVNPSSDTVAAAVATGEPQLRLRDGKLFAPRLTRVTTTPAVPDWNPDGTVLITGGTGGLGSLLARHLVTEHGVRSLLLLSRRGIDAPGAEDLRAELTELGAAVTITACDATDRDALATVLADHDVTAVVHTAGVLDDAVIDTLTPERLDAVLRPKVDAAINLHELTADLDAFVLFSSASGLFGGAGQANYAAANAALDALARTRVEQGLPAVSLAWGAWAPNAGMTSTLTDADTHRIARAGVLPFTADQGLASFDAALGTGIPVVATIRLDLSAMADVPALLHGLVRKPRRLAVAASAVVGKLDETQLIDLVRQQVAAVLGHDDVAAIGEDRAFKDLGFDSLTAVELRNALHARTGLRLPATLIFDFPTPRVLAAHLMAELIGDDTPEVAVTASVATDEPIAIVAMGCRFPGGVESPEQLWDLVANGVDAISDFPSDRGWDVDGFYDPDPDKPGKSYTRRCGFLDGAGLFDPSLFGMSPREALATDPQQRLLLQTTWEVVERAGIDPTTLKGSPTGVFVGVMYNDYGTLLQETFEGHIASGSAASVASGRVSYTFGFEGPAVSVDTACSSSLVALHLAVQALRSGECSLALAGGVTVMSTPGVFVEFSRQRGLSVDGRCKAFGAGADGTGWSEGVGVLLLERLSDARGNGRRVLAVVRGSAVNQDGASNGLTAPNGRSQQRVIRQALANAGLSASDVDVVEAHGTGTALGDPIEAQAIIATYGQDRDRPLWLGSLKSNIGHTQAAAGVGGVIKMVEAMRHGIMPRTLHVDVPSPKVEWSAGAVSLLTENVPWEVDRPRRAGVSSFGVSGTNAHVIVEQALEVVEPARSEHGGVVLWPVSGRSERALRDQARRLREVLEAGAAVADIGYSLATTRTAFEHRAVLMGEDSADFCEALDAVIGERPSPRVLRGSAQGRGKTVFVFPGQGSQWVGMAVELLESSVVFAGWMGECAGALSEFVDWSLFEVLGDAVALERVDVVQPVLFAVMVSLAELWRSYGVEPSAVVGHSQGEIAAACVAGALSLRDAARVVALRSKAIVALSGRGGMVSVPLSVDGVVLPEGVWVAAVNGPSSVVVSGDPGGLAAVLAGVEGAKVVPVDYASHSAHVEVLREELLEVLAPIEPCVPRVPFFSTVTAGWLDRLVDAEYWYRNLRETVCFDKAARALAECGHRYFVETSPHPVLAFALRETLDDAVVLGSLHRDDGGTQRWLTSLGEAHAAGLALDWNAVFAGIDVRKTALPTYPFQLECYWPEPRQTGRADVMSAGLRAADHPLLGAVLAVADDDRLILAGRISTRTHPWLADHAVGGTVLLPGTAFAELALHAGDQVGCPGLADLALEAPLVLPEHGSVQLQVAVTAPDAAGNRAVTVNSRENDDLPWTCHATGTLTPTVPTTAYDFAVWPPAGTTAVELGDLYDRLDATGLGYGPVFQGLHAAWRHGADLYAEIRLPDDQHDKAAEFGVHPALLDAALHPFLIDQGDQIELPFAWTGVSLHAVGAKALRVRLTPDRQVQAADETGAPVVSVDKLVSRPLPTGGLRRRLDSLYEINWVPVTSADDDSEYVVRAAPDSVHEALTLAQDWLANEQSRLVLVSQGAVAVTEHEDVPNLTAAAALGLFRSAQAENPGRFVLVDVDEEPASRAAVDAAARSGEPQVAIRRGELRAPRIARATAGPDITWDANGTVLVTGGTGTLGALVAKHLVTEHGVRHLLLTSRRGASAPGASALERELTELGADVTFAACDAADRDALADLLAAIPAEHPLTAVLHTAGVLDDGVLTSLTSERLDTVLRPKIDAARNLHELTSSLDAFVLFSSAAGVFGAAGQANYAAANAYLDALAQHRRATGLPAVSLAWGLWEQASGMTGHLDSADKSRLGATALSNEDGLRLFDSALGADRALLVPAALDLKIQDVPLLRGLVRTTTRRTARSATVEGSTFARGISALAPAEREKALLDLVREHAAAVLGHTGPDAVRPDNAFRDLGFDSLTAVALRNQLTTATGLKLPATLVFDHPTPTVLAQHLWTLIGDEQAAVKTAPVVSADDDPVVIIGMACRFPGGVKSPDDLWELVASGTDAIAGMPADRGWDIDGRYGPEPGSIGTFYTRQGGFLYDAGAFDAAFFGISPREALAMDPQQRLLLETAWEAFERAGIDPVSARGSQTGVFAGVMYHDYGSQVDVPDDVEAYLGGGTSGSVASGRVSYTLGLEGPAITVDTACSSSLVTLHLAAQALRNGECTMALAGGVTVMSTPGTFIEFSRQRGLAPDGRCKSFADAADGTGWGEGAGTLLLERLSDARRNGHRVLAVVRGSAVNQDGASNGLSAPNGPSQQRVIRRALASAGLAPCEVDTVEAHGTGTTLGDPIEAQALLAAYGQDRDEPLWLGSVKSNIGHTQAAAGVAGVIKMVQALRHGVLPQTLHVDAPSTHVDWTEGAVELLTEQRPWPDTGHPRRAGVSSFGVSGTNAHVILEQAPVQDEPPAAEPAAAPVPWVLSAKSAGALRRQAREFAAHAEQNATDVAFSLDSTRSAFDHRVVAVGEQYEELATALGRFADGDLAATVVHGVADVTGKTVFVFPGQGSQWGGMATELLATSPVFAARLSECERALSSYVDWTLADVLDDADALQRVDVVQPALFAVMVSLAELWRSHGVQPDAVLGHSQGEIAAACVAGALSLDDAAKIVALRSKAIAAALAGRGGMMSVALPVDEVEPLLTDAVSVAATNGPRSVVVAGAPDALRDLQATIEAGGGRARMIPVDYASHTDHVEAIESDLLAALADVTPVPSSIAFFSTVTGDWIDTNCLDAAYWYRNLRLHVRFAQSVRALADQGYGFFVETSGHPVLTTSVQDVLDDLGANAVAVGSLRRDDGGLQRYLLSLAEAHVRGLSVRWNLTGRTVDLPTYAFDRRRYWLESVVDKPVRSTVGNWRYRVTWRPVADSRPVTGTWLVVTPSADHDWMIGDRTIHVVTGGSDRARLADQLRAALTEPLAGVVSLLAFDQPVTAALHLAQALGDLDVDAPLWLVTRGAVSVGGTDRIADPEQAQVWGMGRVIALEHPERWGGLVDVPVQADATALRRLTGVLAGHDGEDELAVRETGVYARRLAHAEPHVKATDPWRPDGTVMVTGGTGALGGHVARWLAGAGASHLVLTSRSGRDAAGAVELEAELRELGAEVTIAACDAADRSAMAELIAQYPPSAVIHTAGVLDDGVLDGLDATRLNRVFDPKVTGAQNLHDLTRDLPLTAFVLFSSAVGVLGNAGQANYAAANAYLDALAEQRRADGLVATSVAWGAWADSGLAADAGVVEERLRQGGIVPMRPDLAISALQGALDDDDTTLVVVDTDWRRSAGRPWSRDVVEVETGADIGATLRERLAALPRDEADRALITLVRKQVAEVLGHDGVETVPTGRPFRELGFDSLTAVELRNRLGAAAGLKLPTTLVFDHPTVGELAARLGDDLFGARAEVVVTAPVTAVDTETDPVVIVAMSCRFPGGVASPEDLWQLLLDGRDAIGDFPTDRGWDLDALYHPDPDHLGTTYARGGGFLNGAAEFDPALFGISPREALAMDPQQRLLLETTWEAFERAGIGPTSLRGSQTGVFVGTNGQDYASGLSEFPAGVEGYLLVGNAASVVSGRLAYTFGLEGPAVTVDTACSSALVALHWAAQSLRQGECSLALAGGVSIMSTPAAFIEFSRQRGLAADGRCKAFADGADGTAWGEGVGMLVLERLSDAQRHGHEVLAILRGSAVNQDGASNGLTAPNGPSQQRVIRQALANAGLSTSDVDAVEAHGTGTSLGDPIEAQAIIATYGQDRENPLWLGSVKSNLGHTQAAAGAVGVIKMVQAMRNGVLPKTLHVDKPSSQVDWSDGTVQLLTRNRPWPASDRPRRAGVSSFGVSGTNAHVILEQVSAEPTREPQAPAGVLPFVLSARDEEALRAQAERLKSTVDDDLNDIAFSLATSRSALECRATVVADGREGLLAGLAALADGRVAVGVAREEPCLGFVFSGQGSQRVGMGGVLAARFPVFAGVFDEVLGHFDPEVRAALGDERVDDTGFAQPALFAFEVALFRLVESWGVRPEVVAGHSVGEVAAAHVAGVLSLADAAVLVAARGRLMSVLPVGGAMLAVEAGEADVLPLLSDRVGVAAVNAVGSTVVSGVVEAVEEIGEYFRVRGVGVKRLRVSHAFHSSLMEPMLAGFESAIGGLCFNRPVVPFVSMVTGGLVSGEVASVGYWVRHVRESVRFADGVRALGEFGVTALVEVGPDSVLTPMIGELVTVPLVRRGDESSVVAALGALWAHGVTPEWTAVIPGARRVALPTYAFQRERFWMRHGRAINVTGAGLADANHPLLGAAVPLAGTGGALFTGGLSLHTHPWLADHAVGGVVVFPGTAYVELALRAGDQVGCDRVEELTIEAPLVLPERGAVQLQLTVDAPDDNEQRALTVHARQGEDEWTRHASGVLATGTATDTVDLTEWPPADATPVPVDDLYDRIAQTSFHYGPTFQGLRAAWVLDGEVYGEIALPADSGADGYGLHPALLDAALHTIALRPQAADEEHHDRMPFSFNGISLNATGADTLRVRLRSDAADSVSLAIADGTGQPVASVDTLILRPVARDLAKGRSAPLYGTDWVQLPAVDGTGESATVESFTDHGSARDVVHHALSVIQTWLCDDNGDERLVLATSGAMGPDAGDPVHAAVWGLARSTQAEHPGRFVLVDTDDLTTLDTVLPSVLASGEPQLAVRGGTLYAPRLAPDTALLPPAGETPWRLDIPRRGTVDDLALVADPRLEAPPAAHEIRVRMRAAGVNFRDVLSTLGAYPGEGMIGIEGAGVVEEIGDAVEGIAPGDPVMGLFAGAFGPLAITDYRMVARIPDGWSFQMAASVPVAFLTAYYGLVVLGGLTAGESVLVHAAAGGVGMAAVQLATSLGATVYGTASPGKWDVLRGLGIAEDRIASSRTLEFAERLAGARIDVVLNSLTGEFIDSSVGLMGEGGRFLELGKADIRSGTGIPGYTVFDLMDAGPERIRQMLDEVLALFASGALTPLPVAAWDVRQARDAFRTMSQARHIGKIVLTVPQALDPDGTMLVTGAAGAIGGHVARHLVTEHGARRLLLVSRSGGNSEQAQRLSAELTALGADVTFAACDVADRQALAGVLADIPTGHPLTAVVHSAGVLRDGIVTAMTPEQVDVVLRAKVDAAITLHELTRDADLAAFVLFSSAAGVFGSPGQGNYAAANAFLDAYAQHLRTAGFPAQSLAWGPWTPDEGMTAQLATTDHARVSRGGMHTLTAEQGLALFDAALAGGDPQPLAVRFDTTALREQARAGTLVPLLRGLVTAPMRRQADSGQRQALRQADALAGLTGEELEQALLDLVRSEAALVLGHGSVDGIDPERGFLDLGFDSLTALEFRNRLGTATGLRLTATVIFDHPSPAALAVQLRTLLEPEPGPETPAEAPAAAQAVSDSEIDAMELDKLVQFALESADL</sequence>
<keyword evidence="2" id="KW-0596">Phosphopantetheine</keyword>
<dbReference type="SUPFAM" id="SSF50129">
    <property type="entry name" value="GroES-like"/>
    <property type="match status" value="1"/>
</dbReference>
<dbReference type="SMART" id="SM00825">
    <property type="entry name" value="PKS_KS"/>
    <property type="match status" value="4"/>
</dbReference>
<dbReference type="GO" id="GO:0047879">
    <property type="term" value="F:erythronolide synthase activity"/>
    <property type="evidence" value="ECO:0007669"/>
    <property type="project" value="UniProtKB-EC"/>
</dbReference>
<dbReference type="GO" id="GO:0031177">
    <property type="term" value="F:phosphopantetheine binding"/>
    <property type="evidence" value="ECO:0007669"/>
    <property type="project" value="InterPro"/>
</dbReference>
<dbReference type="PROSITE" id="PS52004">
    <property type="entry name" value="KS3_2"/>
    <property type="match status" value="4"/>
</dbReference>
<dbReference type="Gene3D" id="1.10.1200.10">
    <property type="entry name" value="ACP-like"/>
    <property type="match status" value="4"/>
</dbReference>
<dbReference type="SUPFAM" id="SSF47336">
    <property type="entry name" value="ACP-like"/>
    <property type="match status" value="4"/>
</dbReference>
<dbReference type="SMART" id="SM00822">
    <property type="entry name" value="PKS_KR"/>
    <property type="match status" value="4"/>
</dbReference>
<dbReference type="SMART" id="SM00829">
    <property type="entry name" value="PKS_ER"/>
    <property type="match status" value="1"/>
</dbReference>
<dbReference type="EC" id="2.3.1.94" evidence="13"/>
<dbReference type="InterPro" id="IPR011032">
    <property type="entry name" value="GroES-like_sf"/>
</dbReference>
<dbReference type="EMBL" id="JACHIW010000001">
    <property type="protein sequence ID" value="MBB5157307.1"/>
    <property type="molecule type" value="Genomic_DNA"/>
</dbReference>